<gene>
    <name evidence="2" type="ORF">rCG_47448</name>
</gene>
<protein>
    <submittedName>
        <fullName evidence="2">RCG47448</fullName>
    </submittedName>
</protein>
<keyword evidence="1" id="KW-1133">Transmembrane helix</keyword>
<organism evidence="2 3">
    <name type="scientific">Rattus norvegicus</name>
    <name type="common">Rat</name>
    <dbReference type="NCBI Taxonomy" id="10116"/>
    <lineage>
        <taxon>Eukaryota</taxon>
        <taxon>Metazoa</taxon>
        <taxon>Chordata</taxon>
        <taxon>Craniata</taxon>
        <taxon>Vertebrata</taxon>
        <taxon>Euteleostomi</taxon>
        <taxon>Mammalia</taxon>
        <taxon>Eutheria</taxon>
        <taxon>Euarchontoglires</taxon>
        <taxon>Glires</taxon>
        <taxon>Rodentia</taxon>
        <taxon>Myomorpha</taxon>
        <taxon>Muroidea</taxon>
        <taxon>Muridae</taxon>
        <taxon>Murinae</taxon>
        <taxon>Rattus</taxon>
    </lineage>
</organism>
<sequence>MPSINIPIILIGGLAGLCICAVSSLFEYVTSHKDDNRDIGAQKTSKEHSKKSK</sequence>
<evidence type="ECO:0000313" key="2">
    <source>
        <dbReference type="EMBL" id="EDM12859.1"/>
    </source>
</evidence>
<accession>A6I078</accession>
<keyword evidence="1" id="KW-0812">Transmembrane</keyword>
<proteinExistence type="predicted"/>
<dbReference type="Proteomes" id="UP000234681">
    <property type="component" value="Chromosome 1"/>
</dbReference>
<evidence type="ECO:0000313" key="3">
    <source>
        <dbReference type="Proteomes" id="UP000234681"/>
    </source>
</evidence>
<reference evidence="3" key="1">
    <citation type="submission" date="2005-09" db="EMBL/GenBank/DDBJ databases">
        <authorList>
            <person name="Mural R.J."/>
            <person name="Li P.W."/>
            <person name="Adams M.D."/>
            <person name="Amanatides P.G."/>
            <person name="Baden-Tillson H."/>
            <person name="Barnstead M."/>
            <person name="Chin S.H."/>
            <person name="Dew I."/>
            <person name="Evans C.A."/>
            <person name="Ferriera S."/>
            <person name="Flanigan M."/>
            <person name="Fosler C."/>
            <person name="Glodek A."/>
            <person name="Gu Z."/>
            <person name="Holt R.A."/>
            <person name="Jennings D."/>
            <person name="Kraft C.L."/>
            <person name="Lu F."/>
            <person name="Nguyen T."/>
            <person name="Nusskern D.R."/>
            <person name="Pfannkoch C.M."/>
            <person name="Sitter C."/>
            <person name="Sutton G.G."/>
            <person name="Venter J.C."/>
            <person name="Wang Z."/>
            <person name="Woodage T."/>
            <person name="Zheng X.H."/>
            <person name="Zhong F."/>
        </authorList>
    </citation>
    <scope>NUCLEOTIDE SEQUENCE [LARGE SCALE GENOMIC DNA]</scope>
    <source>
        <strain>BN</strain>
        <strain evidence="3">Sprague-Dawley</strain>
    </source>
</reference>
<feature type="transmembrane region" description="Helical" evidence="1">
    <location>
        <begin position="6"/>
        <end position="29"/>
    </location>
</feature>
<evidence type="ECO:0000256" key="1">
    <source>
        <dbReference type="SAM" id="Phobius"/>
    </source>
</evidence>
<dbReference type="AlphaFoldDB" id="A6I078"/>
<dbReference type="EMBL" id="CH473953">
    <property type="protein sequence ID" value="EDM12859.1"/>
    <property type="molecule type" value="Genomic_DNA"/>
</dbReference>
<keyword evidence="1" id="KW-0472">Membrane</keyword>
<name>A6I078_RAT</name>